<dbReference type="PANTHER" id="PTHR22916">
    <property type="entry name" value="GLYCOSYLTRANSFERASE"/>
    <property type="match status" value="1"/>
</dbReference>
<name>A0ABW8VRA0_9BACI</name>
<reference evidence="3 4" key="1">
    <citation type="submission" date="2024-12" db="EMBL/GenBank/DDBJ databases">
        <authorList>
            <person name="Li X."/>
            <person name="Zhang D."/>
        </authorList>
    </citation>
    <scope>NUCLEOTIDE SEQUENCE [LARGE SCALE GENOMIC DNA]</scope>
    <source>
        <strain evidence="3 4">JCM19602</strain>
    </source>
</reference>
<protein>
    <submittedName>
        <fullName evidence="3">Glycosyltransferase</fullName>
        <ecNumber evidence="3">2.4.-.-</ecNumber>
    </submittedName>
</protein>
<accession>A0ABW8VRA0</accession>
<dbReference type="EMBL" id="JBJOSA010000002">
    <property type="protein sequence ID" value="MFL8935919.1"/>
    <property type="molecule type" value="Genomic_DNA"/>
</dbReference>
<comment type="similarity">
    <text evidence="1">Belongs to the glycosyltransferase 2 family.</text>
</comment>
<evidence type="ECO:0000313" key="3">
    <source>
        <dbReference type="EMBL" id="MFL8935919.1"/>
    </source>
</evidence>
<dbReference type="GO" id="GO:0016757">
    <property type="term" value="F:glycosyltransferase activity"/>
    <property type="evidence" value="ECO:0007669"/>
    <property type="project" value="UniProtKB-KW"/>
</dbReference>
<evidence type="ECO:0000259" key="2">
    <source>
        <dbReference type="Pfam" id="PF00535"/>
    </source>
</evidence>
<organism evidence="3 4">
    <name type="scientific">Rossellomorea oryzaecorticis</name>
    <dbReference type="NCBI Taxonomy" id="1396505"/>
    <lineage>
        <taxon>Bacteria</taxon>
        <taxon>Bacillati</taxon>
        <taxon>Bacillota</taxon>
        <taxon>Bacilli</taxon>
        <taxon>Bacillales</taxon>
        <taxon>Bacillaceae</taxon>
        <taxon>Rossellomorea</taxon>
    </lineage>
</organism>
<evidence type="ECO:0000313" key="4">
    <source>
        <dbReference type="Proteomes" id="UP001628668"/>
    </source>
</evidence>
<dbReference type="RefSeq" id="WP_198257737.1">
    <property type="nucleotide sequence ID" value="NZ_JBJOSA010000002.1"/>
</dbReference>
<dbReference type="InterPro" id="IPR001173">
    <property type="entry name" value="Glyco_trans_2-like"/>
</dbReference>
<gene>
    <name evidence="3" type="ORF">ACKA06_03870</name>
</gene>
<feature type="domain" description="Glycosyltransferase 2-like" evidence="2">
    <location>
        <begin position="5"/>
        <end position="145"/>
    </location>
</feature>
<comment type="caution">
    <text evidence="3">The sequence shown here is derived from an EMBL/GenBank/DDBJ whole genome shotgun (WGS) entry which is preliminary data.</text>
</comment>
<keyword evidence="4" id="KW-1185">Reference proteome</keyword>
<sequence length="232" mass="26926">MERVSIIIPFYNCRYVDAAIKSALKQSYKNIEVIVVDDGSTQYAHKVAPFKNEITYIRKTNGGTASALNLGVKHATGSYFAWLSSDDMFVGNKIERQLHFMQSINAHASYTAFKTIDEDNNIINEIRSRKLNRKTFQKILLEGCPINGCTVMAKIELIKRAGWFDEKLKYTQDYEMWCRLSQYTNIHYLDEILTLYRVHKKMGSYTHGKSIHIESAAIKNKYKKIFEKNDRK</sequence>
<dbReference type="InterPro" id="IPR029044">
    <property type="entry name" value="Nucleotide-diphossugar_trans"/>
</dbReference>
<keyword evidence="3" id="KW-0808">Transferase</keyword>
<dbReference type="Gene3D" id="3.90.550.10">
    <property type="entry name" value="Spore Coat Polysaccharide Biosynthesis Protein SpsA, Chain A"/>
    <property type="match status" value="1"/>
</dbReference>
<keyword evidence="3" id="KW-0328">Glycosyltransferase</keyword>
<dbReference type="EC" id="2.4.-.-" evidence="3"/>
<dbReference type="SUPFAM" id="SSF53448">
    <property type="entry name" value="Nucleotide-diphospho-sugar transferases"/>
    <property type="match status" value="1"/>
</dbReference>
<proteinExistence type="inferred from homology"/>
<evidence type="ECO:0000256" key="1">
    <source>
        <dbReference type="ARBA" id="ARBA00006739"/>
    </source>
</evidence>
<dbReference type="Pfam" id="PF00535">
    <property type="entry name" value="Glycos_transf_2"/>
    <property type="match status" value="1"/>
</dbReference>
<dbReference type="Proteomes" id="UP001628668">
    <property type="component" value="Unassembled WGS sequence"/>
</dbReference>
<dbReference type="PANTHER" id="PTHR22916:SF3">
    <property type="entry name" value="UDP-GLCNAC:BETAGAL BETA-1,3-N-ACETYLGLUCOSAMINYLTRANSFERASE-LIKE PROTEIN 1"/>
    <property type="match status" value="1"/>
</dbReference>